<accession>A0A553NZC8</accession>
<feature type="region of interest" description="Disordered" evidence="6">
    <location>
        <begin position="315"/>
        <end position="340"/>
    </location>
</feature>
<dbReference type="GO" id="GO:0004930">
    <property type="term" value="F:G protein-coupled receptor activity"/>
    <property type="evidence" value="ECO:0007669"/>
    <property type="project" value="InterPro"/>
</dbReference>
<gene>
    <name evidence="9" type="ORF">TCAL_05928</name>
</gene>
<dbReference type="PROSITE" id="PS50262">
    <property type="entry name" value="G_PROTEIN_RECEP_F1_2"/>
    <property type="match status" value="1"/>
</dbReference>
<evidence type="ECO:0000313" key="10">
    <source>
        <dbReference type="Proteomes" id="UP000318571"/>
    </source>
</evidence>
<dbReference type="PRINTS" id="PR00237">
    <property type="entry name" value="GPCRRHODOPSN"/>
</dbReference>
<feature type="transmembrane region" description="Helical" evidence="7">
    <location>
        <begin position="127"/>
        <end position="146"/>
    </location>
</feature>
<dbReference type="GO" id="GO:0016020">
    <property type="term" value="C:membrane"/>
    <property type="evidence" value="ECO:0007669"/>
    <property type="project" value="UniProtKB-SubCell"/>
</dbReference>
<dbReference type="OMA" id="YETYNIF"/>
<proteinExistence type="inferred from homology"/>
<protein>
    <recommendedName>
        <fullName evidence="8">G-protein coupled receptors family 1 profile domain-containing protein</fullName>
    </recommendedName>
</protein>
<dbReference type="STRING" id="6832.A0A553NZC8"/>
<name>A0A553NZC8_TIGCA</name>
<dbReference type="InterPro" id="IPR017452">
    <property type="entry name" value="GPCR_Rhodpsn_7TM"/>
</dbReference>
<dbReference type="PANTHER" id="PTHR46641">
    <property type="entry name" value="FMRFAMIDE RECEPTOR-RELATED"/>
    <property type="match status" value="1"/>
</dbReference>
<feature type="transmembrane region" description="Helical" evidence="7">
    <location>
        <begin position="231"/>
        <end position="250"/>
    </location>
</feature>
<dbReference type="Pfam" id="PF00001">
    <property type="entry name" value="7tm_1"/>
    <property type="match status" value="1"/>
</dbReference>
<sequence>MTSENGESDGILLGISTNLTEELIMVGNCPNDSTADLQFVDEVSFWMEGVCQTIIAILGIIGNIVASIILSRKEMRNAFNLLLVTMACFDSTYLFGSILESFRKQFDLVSDMHIRLFPCLLYPFNQIAITASIFMTVAIALERFIAVHYPLNYSQAMHEANALTKRIVKYVASVTSLAILFTITRFFEAEVVYTPVVDSTTNETVDYELALKATDLRTAPIYTTYFNWSRLIVLGIIPFVMLVYLNVGIYKDIKARKNRRLNPRHHQQKGRRTSKFPAFKWCMERKSKDNHSHSTGDFLPTLNPPIEHTEMIPLGQHETGTDNKSPSPDTPQVGTSEKKEVVVSDAKPVIKSRKVLVRLSRKKKAPPAAPAVTVNESRRKKEDNLAVIFMGFIMVFLVCHLPRLLLNIHELATIRQAMKCQEAGLKAFPLWSVVIISLSHLLLVINSSTNILIYCCLSSKFREECRKVFRKF</sequence>
<reference evidence="9 10" key="1">
    <citation type="journal article" date="2018" name="Nat. Ecol. Evol.">
        <title>Genomic signatures of mitonuclear coevolution across populations of Tigriopus californicus.</title>
        <authorList>
            <person name="Barreto F.S."/>
            <person name="Watson E.T."/>
            <person name="Lima T.G."/>
            <person name="Willett C.S."/>
            <person name="Edmands S."/>
            <person name="Li W."/>
            <person name="Burton R.S."/>
        </authorList>
    </citation>
    <scope>NUCLEOTIDE SEQUENCE [LARGE SCALE GENOMIC DNA]</scope>
    <source>
        <strain evidence="9 10">San Diego</strain>
    </source>
</reference>
<dbReference type="InterPro" id="IPR000276">
    <property type="entry name" value="GPCR_Rhodpsn"/>
</dbReference>
<feature type="transmembrane region" description="Helical" evidence="7">
    <location>
        <begin position="385"/>
        <end position="408"/>
    </location>
</feature>
<feature type="transmembrane region" description="Helical" evidence="7">
    <location>
        <begin position="45"/>
        <end position="66"/>
    </location>
</feature>
<feature type="transmembrane region" description="Helical" evidence="7">
    <location>
        <begin position="167"/>
        <end position="187"/>
    </location>
</feature>
<evidence type="ECO:0000256" key="1">
    <source>
        <dbReference type="ARBA" id="ARBA00004370"/>
    </source>
</evidence>
<evidence type="ECO:0000256" key="2">
    <source>
        <dbReference type="ARBA" id="ARBA00010663"/>
    </source>
</evidence>
<keyword evidence="5 7" id="KW-0472">Membrane</keyword>
<evidence type="ECO:0000256" key="5">
    <source>
        <dbReference type="ARBA" id="ARBA00023136"/>
    </source>
</evidence>
<evidence type="ECO:0000259" key="8">
    <source>
        <dbReference type="PROSITE" id="PS50262"/>
    </source>
</evidence>
<comment type="similarity">
    <text evidence="2">Belongs to the G-protein coupled receptor 1 family.</text>
</comment>
<dbReference type="EMBL" id="VCGU01000009">
    <property type="protein sequence ID" value="TRY70796.1"/>
    <property type="molecule type" value="Genomic_DNA"/>
</dbReference>
<evidence type="ECO:0000256" key="7">
    <source>
        <dbReference type="SAM" id="Phobius"/>
    </source>
</evidence>
<dbReference type="OrthoDB" id="6362912at2759"/>
<dbReference type="SMART" id="SM01381">
    <property type="entry name" value="7TM_GPCR_Srsx"/>
    <property type="match status" value="1"/>
</dbReference>
<dbReference type="InterPro" id="IPR052954">
    <property type="entry name" value="GPCR-Ligand_Int"/>
</dbReference>
<keyword evidence="3 7" id="KW-0812">Transmembrane</keyword>
<dbReference type="PANTHER" id="PTHR46641:SF2">
    <property type="entry name" value="FMRFAMIDE RECEPTOR"/>
    <property type="match status" value="1"/>
</dbReference>
<keyword evidence="10" id="KW-1185">Reference proteome</keyword>
<dbReference type="SUPFAM" id="SSF81321">
    <property type="entry name" value="Family A G protein-coupled receptor-like"/>
    <property type="match status" value="1"/>
</dbReference>
<organism evidence="9 10">
    <name type="scientific">Tigriopus californicus</name>
    <name type="common">Marine copepod</name>
    <dbReference type="NCBI Taxonomy" id="6832"/>
    <lineage>
        <taxon>Eukaryota</taxon>
        <taxon>Metazoa</taxon>
        <taxon>Ecdysozoa</taxon>
        <taxon>Arthropoda</taxon>
        <taxon>Crustacea</taxon>
        <taxon>Multicrustacea</taxon>
        <taxon>Hexanauplia</taxon>
        <taxon>Copepoda</taxon>
        <taxon>Harpacticoida</taxon>
        <taxon>Harpacticidae</taxon>
        <taxon>Tigriopus</taxon>
    </lineage>
</organism>
<comment type="subcellular location">
    <subcellularLocation>
        <location evidence="1">Membrane</location>
    </subcellularLocation>
</comment>
<feature type="domain" description="G-protein coupled receptors family 1 profile" evidence="8">
    <location>
        <begin position="62"/>
        <end position="454"/>
    </location>
</feature>
<evidence type="ECO:0000313" key="9">
    <source>
        <dbReference type="EMBL" id="TRY70796.1"/>
    </source>
</evidence>
<dbReference type="AlphaFoldDB" id="A0A553NZC8"/>
<dbReference type="Proteomes" id="UP000318571">
    <property type="component" value="Chromosome 9"/>
</dbReference>
<evidence type="ECO:0000256" key="6">
    <source>
        <dbReference type="SAM" id="MobiDB-lite"/>
    </source>
</evidence>
<keyword evidence="4 7" id="KW-1133">Transmembrane helix</keyword>
<dbReference type="CDD" id="cd14978">
    <property type="entry name" value="7tmA_FMRFamide_R-like"/>
    <property type="match status" value="1"/>
</dbReference>
<dbReference type="Gene3D" id="1.20.1070.10">
    <property type="entry name" value="Rhodopsin 7-helix transmembrane proteins"/>
    <property type="match status" value="2"/>
</dbReference>
<feature type="compositionally biased region" description="Polar residues" evidence="6">
    <location>
        <begin position="322"/>
        <end position="335"/>
    </location>
</feature>
<feature type="transmembrane region" description="Helical" evidence="7">
    <location>
        <begin position="428"/>
        <end position="457"/>
    </location>
</feature>
<feature type="transmembrane region" description="Helical" evidence="7">
    <location>
        <begin position="78"/>
        <end position="99"/>
    </location>
</feature>
<evidence type="ECO:0000256" key="4">
    <source>
        <dbReference type="ARBA" id="ARBA00022989"/>
    </source>
</evidence>
<evidence type="ECO:0000256" key="3">
    <source>
        <dbReference type="ARBA" id="ARBA00022692"/>
    </source>
</evidence>
<comment type="caution">
    <text evidence="9">The sequence shown here is derived from an EMBL/GenBank/DDBJ whole genome shotgun (WGS) entry which is preliminary data.</text>
</comment>